<reference evidence="3" key="1">
    <citation type="submission" date="2016-10" db="EMBL/GenBank/DDBJ databases">
        <authorList>
            <person name="Varghese N."/>
            <person name="Submissions S."/>
        </authorList>
    </citation>
    <scope>NUCLEOTIDE SEQUENCE [LARGE SCALE GENOMIC DNA]</scope>
    <source>
        <strain evidence="3">YR281</strain>
    </source>
</reference>
<comment type="caution">
    <text evidence="3">The sequence shown here is derived from an EMBL/GenBank/DDBJ whole genome shotgun (WGS) entry which is preliminary data.</text>
</comment>
<dbReference type="InterPro" id="IPR041290">
    <property type="entry name" value="Tli4_C"/>
</dbReference>
<dbReference type="AlphaFoldDB" id="A0A7Z7BCL3"/>
<dbReference type="Proteomes" id="UP000198900">
    <property type="component" value="Unassembled WGS sequence"/>
</dbReference>
<accession>A0A7Z7BCL3</accession>
<keyword evidence="4" id="KW-1185">Reference proteome</keyword>
<evidence type="ECO:0000313" key="3">
    <source>
        <dbReference type="EMBL" id="SDI74409.1"/>
    </source>
</evidence>
<dbReference type="InterPro" id="IPR040761">
    <property type="entry name" value="Tli4_N"/>
</dbReference>
<protein>
    <recommendedName>
        <fullName evidence="5">Tle cognate immunity protein 4 C-terminal domain-containing protein</fullName>
    </recommendedName>
</protein>
<proteinExistence type="predicted"/>
<evidence type="ECO:0000259" key="2">
    <source>
        <dbReference type="Pfam" id="PF18443"/>
    </source>
</evidence>
<gene>
    <name evidence="3" type="ORF">SAMN04487926_12344</name>
</gene>
<evidence type="ECO:0000259" key="1">
    <source>
        <dbReference type="Pfam" id="PF18426"/>
    </source>
</evidence>
<dbReference type="EMBL" id="FNDI01000023">
    <property type="protein sequence ID" value="SDI74409.1"/>
    <property type="molecule type" value="Genomic_DNA"/>
</dbReference>
<sequence>MNEPNELRTQCVGRYLIDIPHSSVVFGSAKVTGVSIDSVAMSYESFRQEMTSRQATMTTTKSRFGYKFLYEIGEVPGIKNSKYFVSLGDADAPSDATRVIEAFKWDRGYLIKARINASDFTKSKYATPEILQVMSIKADVAPKLRTVFDLIEKMRGRPDDVIPTEPGMCFVGGFLPGNAGDVGENPSVQFVLSNNRDVSVGFDTNAGIREAETLLQRSSVIHQGLQQISGARTIRKGGVDLVNGRAEEWLISGKTPLNVIGNTFTLEANSTTSSALSPLLTLDMETGTTNAFFNGPLKSPSLSETDAITLWDAISRSVRARPDGF</sequence>
<name>A0A7Z7BCL3_9BURK</name>
<evidence type="ECO:0008006" key="5">
    <source>
        <dbReference type="Google" id="ProtNLM"/>
    </source>
</evidence>
<organism evidence="3 4">
    <name type="scientific">Paraburkholderia steynii</name>
    <dbReference type="NCBI Taxonomy" id="1245441"/>
    <lineage>
        <taxon>Bacteria</taxon>
        <taxon>Pseudomonadati</taxon>
        <taxon>Pseudomonadota</taxon>
        <taxon>Betaproteobacteria</taxon>
        <taxon>Burkholderiales</taxon>
        <taxon>Burkholderiaceae</taxon>
        <taxon>Paraburkholderia</taxon>
    </lineage>
</organism>
<feature type="domain" description="Tle cognate immunity protein 4 C-terminal" evidence="1">
    <location>
        <begin position="162"/>
        <end position="322"/>
    </location>
</feature>
<evidence type="ECO:0000313" key="4">
    <source>
        <dbReference type="Proteomes" id="UP000198900"/>
    </source>
</evidence>
<dbReference type="Pfam" id="PF18426">
    <property type="entry name" value="Tli4_C"/>
    <property type="match status" value="1"/>
</dbReference>
<feature type="domain" description="Tle cognate immunity protein 4 N-terminal" evidence="2">
    <location>
        <begin position="8"/>
        <end position="157"/>
    </location>
</feature>
<dbReference type="Pfam" id="PF18443">
    <property type="entry name" value="Tli4_N"/>
    <property type="match status" value="1"/>
</dbReference>